<dbReference type="AlphaFoldDB" id="A0AA88A4C8"/>
<organism evidence="16 17">
    <name type="scientific">Ficus carica</name>
    <name type="common">Common fig</name>
    <dbReference type="NCBI Taxonomy" id="3494"/>
    <lineage>
        <taxon>Eukaryota</taxon>
        <taxon>Viridiplantae</taxon>
        <taxon>Streptophyta</taxon>
        <taxon>Embryophyta</taxon>
        <taxon>Tracheophyta</taxon>
        <taxon>Spermatophyta</taxon>
        <taxon>Magnoliopsida</taxon>
        <taxon>eudicotyledons</taxon>
        <taxon>Gunneridae</taxon>
        <taxon>Pentapetalae</taxon>
        <taxon>rosids</taxon>
        <taxon>fabids</taxon>
        <taxon>Rosales</taxon>
        <taxon>Moraceae</taxon>
        <taxon>Ficeae</taxon>
        <taxon>Ficus</taxon>
    </lineage>
</organism>
<evidence type="ECO:0000256" key="14">
    <source>
        <dbReference type="SAM" id="SignalP"/>
    </source>
</evidence>
<keyword evidence="7" id="KW-0677">Repeat</keyword>
<dbReference type="Proteomes" id="UP001187192">
    <property type="component" value="Unassembled WGS sequence"/>
</dbReference>
<comment type="caution">
    <text evidence="16">The sequence shown here is derived from an EMBL/GenBank/DDBJ whole genome shotgun (WGS) entry which is preliminary data.</text>
</comment>
<keyword evidence="9 13" id="KW-0472">Membrane</keyword>
<dbReference type="Pfam" id="PF00560">
    <property type="entry name" value="LRR_1"/>
    <property type="match status" value="8"/>
</dbReference>
<evidence type="ECO:0000256" key="1">
    <source>
        <dbReference type="ARBA" id="ARBA00004251"/>
    </source>
</evidence>
<gene>
    <name evidence="16" type="ORF">TIFTF001_013403</name>
</gene>
<protein>
    <recommendedName>
        <fullName evidence="15">Leucine-rich repeat-containing N-terminal plant-type domain-containing protein</fullName>
    </recommendedName>
</protein>
<evidence type="ECO:0000256" key="12">
    <source>
        <dbReference type="SAM" id="MobiDB-lite"/>
    </source>
</evidence>
<dbReference type="FunFam" id="3.80.10.10:FF:001347">
    <property type="entry name" value="LRR receptor-like serine/threonine-protein kinase GSO2"/>
    <property type="match status" value="1"/>
</dbReference>
<dbReference type="SMART" id="SM00369">
    <property type="entry name" value="LRR_TYP"/>
    <property type="match status" value="9"/>
</dbReference>
<keyword evidence="3" id="KW-1003">Cell membrane</keyword>
<evidence type="ECO:0000256" key="10">
    <source>
        <dbReference type="ARBA" id="ARBA00023170"/>
    </source>
</evidence>
<dbReference type="FunFam" id="3.80.10.10:FF:000095">
    <property type="entry name" value="LRR receptor-like serine/threonine-protein kinase GSO1"/>
    <property type="match status" value="1"/>
</dbReference>
<dbReference type="SMART" id="SM00365">
    <property type="entry name" value="LRR_SD22"/>
    <property type="match status" value="5"/>
</dbReference>
<keyword evidence="4" id="KW-0433">Leucine-rich repeat</keyword>
<dbReference type="EMBL" id="BTGU01000018">
    <property type="protein sequence ID" value="GMN44212.1"/>
    <property type="molecule type" value="Genomic_DNA"/>
</dbReference>
<dbReference type="PANTHER" id="PTHR48063">
    <property type="entry name" value="LRR RECEPTOR-LIKE KINASE"/>
    <property type="match status" value="1"/>
</dbReference>
<reference evidence="16" key="1">
    <citation type="submission" date="2023-07" db="EMBL/GenBank/DDBJ databases">
        <title>draft genome sequence of fig (Ficus carica).</title>
        <authorList>
            <person name="Takahashi T."/>
            <person name="Nishimura K."/>
        </authorList>
    </citation>
    <scope>NUCLEOTIDE SEQUENCE</scope>
</reference>
<dbReference type="SUPFAM" id="SSF52047">
    <property type="entry name" value="RNI-like"/>
    <property type="match status" value="1"/>
</dbReference>
<dbReference type="Pfam" id="PF08263">
    <property type="entry name" value="LRRNT_2"/>
    <property type="match status" value="1"/>
</dbReference>
<feature type="chain" id="PRO_5041716574" description="Leucine-rich repeat-containing N-terminal plant-type domain-containing protein" evidence="14">
    <location>
        <begin position="28"/>
        <end position="1027"/>
    </location>
</feature>
<evidence type="ECO:0000313" key="17">
    <source>
        <dbReference type="Proteomes" id="UP001187192"/>
    </source>
</evidence>
<dbReference type="FunFam" id="3.80.10.10:FF:000111">
    <property type="entry name" value="LRR receptor-like serine/threonine-protein kinase ERECTA"/>
    <property type="match status" value="1"/>
</dbReference>
<keyword evidence="11" id="KW-0325">Glycoprotein</keyword>
<evidence type="ECO:0000256" key="13">
    <source>
        <dbReference type="SAM" id="Phobius"/>
    </source>
</evidence>
<evidence type="ECO:0000256" key="11">
    <source>
        <dbReference type="ARBA" id="ARBA00023180"/>
    </source>
</evidence>
<evidence type="ECO:0000313" key="16">
    <source>
        <dbReference type="EMBL" id="GMN44212.1"/>
    </source>
</evidence>
<evidence type="ECO:0000256" key="4">
    <source>
        <dbReference type="ARBA" id="ARBA00022614"/>
    </source>
</evidence>
<dbReference type="InterPro" id="IPR032675">
    <property type="entry name" value="LRR_dom_sf"/>
</dbReference>
<dbReference type="PANTHER" id="PTHR48063:SF98">
    <property type="entry name" value="LRR RECEPTOR-LIKE SERINE_THREONINE-PROTEIN KINASE FLS2"/>
    <property type="match status" value="1"/>
</dbReference>
<keyword evidence="10" id="KW-0675">Receptor</keyword>
<evidence type="ECO:0000256" key="9">
    <source>
        <dbReference type="ARBA" id="ARBA00023136"/>
    </source>
</evidence>
<name>A0AA88A4C8_FICCA</name>
<evidence type="ECO:0000259" key="15">
    <source>
        <dbReference type="Pfam" id="PF08263"/>
    </source>
</evidence>
<feature type="signal peptide" evidence="14">
    <location>
        <begin position="1"/>
        <end position="27"/>
    </location>
</feature>
<comment type="subcellular location">
    <subcellularLocation>
        <location evidence="1">Cell membrane</location>
        <topology evidence="1">Single-pass type I membrane protein</topology>
    </subcellularLocation>
</comment>
<dbReference type="SUPFAM" id="SSF52058">
    <property type="entry name" value="L domain-like"/>
    <property type="match status" value="2"/>
</dbReference>
<dbReference type="GO" id="GO:0005886">
    <property type="term" value="C:plasma membrane"/>
    <property type="evidence" value="ECO:0007669"/>
    <property type="project" value="UniProtKB-SubCell"/>
</dbReference>
<dbReference type="InterPro" id="IPR001611">
    <property type="entry name" value="Leu-rich_rpt"/>
</dbReference>
<dbReference type="InterPro" id="IPR013210">
    <property type="entry name" value="LRR_N_plant-typ"/>
</dbReference>
<dbReference type="InterPro" id="IPR003591">
    <property type="entry name" value="Leu-rich_rpt_typical-subtyp"/>
</dbReference>
<sequence>MIMAATVDRITVLLLVFLAQYSTVTLCLLHEHGGKLCVERERQALLSFKQDLVDPSNSLSSWVAEDVDCCRWLGIVCHNITGHVEELHLCGSDLSYNDRLKGKINPSLLNLKHLNHLELSYNDFQGTQIPSFMGSLVSLRYLNLTEAGFEGKIPHQLGNLSSLQSLIIYEPGLYSENLSWLTGLSSLEHLEMTSVDLSKASDCFLSINKLPSLVELRLSNCQLGRIRHPSHVNLTSLKILDMSDNSFPASSLNWVLSLHNLVSFELRFNSLGLGGSIPCGLRNLTLLKYLDLSLNNFNSTIPNCLYGFADLEYLFLSDDNLQGVISSAIGNLTSLVSIDLSSNALKGKIPPVMGDLCNLELISLGENRFDEKVSEAIESLLGCNSNGLKSLILGRNSFTGQLTNRIEGFKNLARLDLGGNLLSGPIPVSLGKLSALEYINFAANQLNGSLPESFGSLSRLEQLDISNNLLEGVVSEVHFANLTSLRDLDASGNSLILRVSPDWIPPFHLTTIHLRSWFLGPHFPMWLKSQSDFEEMDLSDTEISDIMPGWFWNLSTSFSYLNLSHNQISGEIPDLKVIDIYSVIYLGSNKFKGTLPRISSDVAELDLSNNSFSGEISHLLCRPIGLVNKLEVLHVGENLLSGNIPDCWRLWPSLMVIKLDDNNLTGEIPSSMGSLYNLQSLHLRNNNLAGEMPLPLRSCTTLQVIDLGLNKFVGRIPTWVGVDLSNLMILSLRANKFSGMIPYEICRLSQLQILDVADNNLSGSIPRCFNNFTAMLTKPDSSSIIFYSYYLGEFIENAFLVTRGREDQYNTILKLVASLDLSNNNLSGEIPEELTSLHGLFSLNLSGNHMRGKIPEKIGLLTWAQSVDVSRNQLSGKIPPSISDLNFISLFNVSYNNLSGEIPLSTQLQRMEASNFIGNQLCGPPLPKRCREDHNTSPPDTEDEKGQRDGDGDEEEYWFRLGIAVGFAVGFLGVISPLVFYGYYRRVYFWFLEEYVWYKILDCYIKFKRMVRNYLTPSSLISTFNPI</sequence>
<accession>A0AA88A4C8</accession>
<dbReference type="InterPro" id="IPR046956">
    <property type="entry name" value="RLP23-like"/>
</dbReference>
<evidence type="ECO:0000256" key="8">
    <source>
        <dbReference type="ARBA" id="ARBA00022989"/>
    </source>
</evidence>
<keyword evidence="5 13" id="KW-0812">Transmembrane</keyword>
<dbReference type="FunFam" id="3.80.10.10:FF:000041">
    <property type="entry name" value="LRR receptor-like serine/threonine-protein kinase ERECTA"/>
    <property type="match status" value="2"/>
</dbReference>
<keyword evidence="17" id="KW-1185">Reference proteome</keyword>
<evidence type="ECO:0000256" key="5">
    <source>
        <dbReference type="ARBA" id="ARBA00022692"/>
    </source>
</evidence>
<dbReference type="Pfam" id="PF13855">
    <property type="entry name" value="LRR_8"/>
    <property type="match status" value="1"/>
</dbReference>
<keyword evidence="6 14" id="KW-0732">Signal</keyword>
<feature type="domain" description="Leucine-rich repeat-containing N-terminal plant-type" evidence="15">
    <location>
        <begin position="40"/>
        <end position="77"/>
    </location>
</feature>
<evidence type="ECO:0000256" key="6">
    <source>
        <dbReference type="ARBA" id="ARBA00022729"/>
    </source>
</evidence>
<proteinExistence type="inferred from homology"/>
<evidence type="ECO:0000256" key="7">
    <source>
        <dbReference type="ARBA" id="ARBA00022737"/>
    </source>
</evidence>
<dbReference type="Gene3D" id="3.80.10.10">
    <property type="entry name" value="Ribonuclease Inhibitor"/>
    <property type="match status" value="5"/>
</dbReference>
<evidence type="ECO:0000256" key="3">
    <source>
        <dbReference type="ARBA" id="ARBA00022475"/>
    </source>
</evidence>
<evidence type="ECO:0000256" key="2">
    <source>
        <dbReference type="ARBA" id="ARBA00009592"/>
    </source>
</evidence>
<comment type="similarity">
    <text evidence="2">Belongs to the RLP family.</text>
</comment>
<feature type="region of interest" description="Disordered" evidence="12">
    <location>
        <begin position="928"/>
        <end position="952"/>
    </location>
</feature>
<feature type="transmembrane region" description="Helical" evidence="13">
    <location>
        <begin position="957"/>
        <end position="984"/>
    </location>
</feature>
<keyword evidence="8 13" id="KW-1133">Transmembrane helix</keyword>